<comment type="caution">
    <text evidence="1">The sequence shown here is derived from an EMBL/GenBank/DDBJ whole genome shotgun (WGS) entry which is preliminary data.</text>
</comment>
<dbReference type="Proteomes" id="UP001165083">
    <property type="component" value="Unassembled WGS sequence"/>
</dbReference>
<sequence>MQFLNRRQRKYEGFFCSTSDRLDDGLDGVSSRTRIRVTTKSHIQSSSGWGLLKMTTSSINQGFAGGVYNGPANQNAKQFTEHWSATGYTSLRHMVDSVVPGCGNTDTSVSTVDVSGYTEMWFQNNEYKTGFIINHNEYPVNQLNFLLPKLIDLMCSFQGPCEAWIDETRSSTTTTVPLSSGTTRPKIPTDYTSCKGAKCVFTFYWIAVDHADVADLQYVIDHLMYSDDSG</sequence>
<evidence type="ECO:0000313" key="2">
    <source>
        <dbReference type="Proteomes" id="UP001165083"/>
    </source>
</evidence>
<accession>A0A9W6U6Z8</accession>
<keyword evidence="2" id="KW-1185">Reference proteome</keyword>
<name>A0A9W6U6Z8_9STRA</name>
<dbReference type="AlphaFoldDB" id="A0A9W6U6Z8"/>
<proteinExistence type="predicted"/>
<gene>
    <name evidence="1" type="ORF">Plil01_001129600</name>
</gene>
<dbReference type="EMBL" id="BSXW01000645">
    <property type="protein sequence ID" value="GMF27076.1"/>
    <property type="molecule type" value="Genomic_DNA"/>
</dbReference>
<evidence type="ECO:0000313" key="1">
    <source>
        <dbReference type="EMBL" id="GMF27076.1"/>
    </source>
</evidence>
<organism evidence="1 2">
    <name type="scientific">Phytophthora lilii</name>
    <dbReference type="NCBI Taxonomy" id="2077276"/>
    <lineage>
        <taxon>Eukaryota</taxon>
        <taxon>Sar</taxon>
        <taxon>Stramenopiles</taxon>
        <taxon>Oomycota</taxon>
        <taxon>Peronosporomycetes</taxon>
        <taxon>Peronosporales</taxon>
        <taxon>Peronosporaceae</taxon>
        <taxon>Phytophthora</taxon>
    </lineage>
</organism>
<reference evidence="1" key="1">
    <citation type="submission" date="2023-04" db="EMBL/GenBank/DDBJ databases">
        <title>Phytophthora lilii NBRC 32176.</title>
        <authorList>
            <person name="Ichikawa N."/>
            <person name="Sato H."/>
            <person name="Tonouchi N."/>
        </authorList>
    </citation>
    <scope>NUCLEOTIDE SEQUENCE</scope>
    <source>
        <strain evidence="1">NBRC 32176</strain>
    </source>
</reference>
<protein>
    <submittedName>
        <fullName evidence="1">Unnamed protein product</fullName>
    </submittedName>
</protein>